<keyword evidence="5 15" id="KW-0235">DNA replication</keyword>
<dbReference type="OrthoDB" id="9759736at2"/>
<dbReference type="InterPro" id="IPR013839">
    <property type="entry name" value="DNAligase_adenylation"/>
</dbReference>
<dbReference type="InterPro" id="IPR036420">
    <property type="entry name" value="BRCT_dom_sf"/>
</dbReference>
<dbReference type="InterPro" id="IPR010994">
    <property type="entry name" value="RuvA_2-like"/>
</dbReference>
<feature type="region of interest" description="Disordered" evidence="17">
    <location>
        <begin position="211"/>
        <end position="232"/>
    </location>
</feature>
<organism evidence="19 20">
    <name type="scientific">Limimonas halophila</name>
    <dbReference type="NCBI Taxonomy" id="1082479"/>
    <lineage>
        <taxon>Bacteria</taxon>
        <taxon>Pseudomonadati</taxon>
        <taxon>Pseudomonadota</taxon>
        <taxon>Alphaproteobacteria</taxon>
        <taxon>Rhodospirillales</taxon>
        <taxon>Rhodovibrionaceae</taxon>
        <taxon>Limimonas</taxon>
    </lineage>
</organism>
<dbReference type="PANTHER" id="PTHR23389:SF9">
    <property type="entry name" value="DNA LIGASE"/>
    <property type="match status" value="1"/>
</dbReference>
<feature type="binding site" evidence="15">
    <location>
        <position position="160"/>
    </location>
    <ligand>
        <name>NAD(+)</name>
        <dbReference type="ChEBI" id="CHEBI:57540"/>
    </ligand>
</feature>
<dbReference type="HAMAP" id="MF_01588">
    <property type="entry name" value="DNA_ligase_A"/>
    <property type="match status" value="1"/>
</dbReference>
<accession>A0A1G7U5E3</accession>
<keyword evidence="9 15" id="KW-0460">Magnesium</keyword>
<dbReference type="GO" id="GO:0006281">
    <property type="term" value="P:DNA repair"/>
    <property type="evidence" value="ECO:0007669"/>
    <property type="project" value="UniProtKB-KW"/>
</dbReference>
<evidence type="ECO:0000256" key="5">
    <source>
        <dbReference type="ARBA" id="ARBA00022705"/>
    </source>
</evidence>
<keyword evidence="11 15" id="KW-0234">DNA repair</keyword>
<evidence type="ECO:0000256" key="12">
    <source>
        <dbReference type="ARBA" id="ARBA00023211"/>
    </source>
</evidence>
<feature type="binding site" evidence="15">
    <location>
        <position position="313"/>
    </location>
    <ligand>
        <name>NAD(+)</name>
        <dbReference type="ChEBI" id="CHEBI:57540"/>
    </ligand>
</feature>
<evidence type="ECO:0000256" key="6">
    <source>
        <dbReference type="ARBA" id="ARBA00022723"/>
    </source>
</evidence>
<evidence type="ECO:0000256" key="7">
    <source>
        <dbReference type="ARBA" id="ARBA00022763"/>
    </source>
</evidence>
<evidence type="ECO:0000256" key="14">
    <source>
        <dbReference type="ARBA" id="ARBA00060881"/>
    </source>
</evidence>
<dbReference type="SUPFAM" id="SSF47781">
    <property type="entry name" value="RuvA domain 2-like"/>
    <property type="match status" value="1"/>
</dbReference>
<evidence type="ECO:0000256" key="9">
    <source>
        <dbReference type="ARBA" id="ARBA00022842"/>
    </source>
</evidence>
<dbReference type="GO" id="GO:0005829">
    <property type="term" value="C:cytosol"/>
    <property type="evidence" value="ECO:0007669"/>
    <property type="project" value="TreeGrafter"/>
</dbReference>
<evidence type="ECO:0000256" key="1">
    <source>
        <dbReference type="ARBA" id="ARBA00004067"/>
    </source>
</evidence>
<comment type="similarity">
    <text evidence="14 15">Belongs to the NAD-dependent DNA ligase family. LigA subfamily.</text>
</comment>
<dbReference type="InterPro" id="IPR012340">
    <property type="entry name" value="NA-bd_OB-fold"/>
</dbReference>
<dbReference type="InterPro" id="IPR001679">
    <property type="entry name" value="DNA_ligase"/>
</dbReference>
<feature type="domain" description="BRCT" evidence="18">
    <location>
        <begin position="638"/>
        <end position="717"/>
    </location>
</feature>
<dbReference type="InterPro" id="IPR004150">
    <property type="entry name" value="NAD_DNA_ligase_OB"/>
</dbReference>
<keyword evidence="7 15" id="KW-0227">DNA damage</keyword>
<dbReference type="NCBIfam" id="NF005932">
    <property type="entry name" value="PRK07956.1"/>
    <property type="match status" value="1"/>
</dbReference>
<evidence type="ECO:0000313" key="20">
    <source>
        <dbReference type="Proteomes" id="UP000199415"/>
    </source>
</evidence>
<sequence length="717" mass="80026">MTSVARADIPQGHPDVAVDALSEDQARAELHRLALEIRRHDELYYQQDAPEVSDAAYDALRARNEAIERRFPHLVRGDSPSRRVGAPPAAGFAKVQHSVPMLSLDNAFEDQEITDFLARVRRFLNLSADDPVEILAEPKIDGLSCALHYHRGRLVRAATRGDGTEGEEITRNVLTIPDALDRLDGEDWPETLEVRGEIYMDRAQFQELNEQRKEAGQQPFANPRNAAAGSVRQLDPRVTARRPLRFVAYGWGEISASLGQTQAEVRERFQRWGFRLNAPARLCETDADLFAYYEEMQGQRAELPYEIDGLVYKVNAIALQERLGYISRAPRWAIAHKFPPEQAQTRLKHIRIQVGRTGQLTPVAELEPIGVGGVVVSRATLHNPDEIERKDVREGDTVIVQRAGDVIPQIIGVVHDKRPADAEPFHFPETCPCKLETPVVYPEGEVIPRCSGELACPYQQVERLKHFVSRTAFDIEGLGTKTIEAFWRDGLLQTPPDIFRLGEHKGRVLNREGWGDQSWRNLMDAIEARREISLDRFIFALGIREVGETTARLLARTYGDLQSWKNAMLTAARERAAAPDEHKKAERVGPTYAELCGINNIGMKVADAICGFFQEDHNRQVLADLEREVTVTPVEQAAAASPISGATIVFTGSMARMSRDEAKNRAEQLGAKVTSSVSRKTDYLVAGADPGSKARKARELGVTVLDEDGWLDLIGRA</sequence>
<dbReference type="CDD" id="cd17748">
    <property type="entry name" value="BRCT_DNA_ligase_like"/>
    <property type="match status" value="1"/>
</dbReference>
<evidence type="ECO:0000256" key="15">
    <source>
        <dbReference type="HAMAP-Rule" id="MF_01588"/>
    </source>
</evidence>
<keyword evidence="10 15" id="KW-0520">NAD</keyword>
<evidence type="ECO:0000313" key="19">
    <source>
        <dbReference type="EMBL" id="SDG42481.1"/>
    </source>
</evidence>
<comment type="function">
    <text evidence="1 15">DNA ligase that catalyzes the formation of phosphodiester linkages between 5'-phosphoryl and 3'-hydroxyl groups in double-stranded DNA using NAD as a coenzyme and as the energy source for the reaction. It is essential for DNA replication and repair of damaged DNA.</text>
</comment>
<dbReference type="FunFam" id="2.40.50.140:FF:000012">
    <property type="entry name" value="DNA ligase"/>
    <property type="match status" value="1"/>
</dbReference>
<dbReference type="InterPro" id="IPR041663">
    <property type="entry name" value="DisA/LigA_HHH"/>
</dbReference>
<dbReference type="NCBIfam" id="TIGR00575">
    <property type="entry name" value="dnlj"/>
    <property type="match status" value="1"/>
</dbReference>
<dbReference type="Gene3D" id="3.30.470.30">
    <property type="entry name" value="DNA ligase/mRNA capping enzyme"/>
    <property type="match status" value="1"/>
</dbReference>
<feature type="binding site" evidence="15">
    <location>
        <position position="197"/>
    </location>
    <ligand>
        <name>NAD(+)</name>
        <dbReference type="ChEBI" id="CHEBI:57540"/>
    </ligand>
</feature>
<protein>
    <recommendedName>
        <fullName evidence="3 15">DNA ligase</fullName>
        <ecNumber evidence="2 15">6.5.1.2</ecNumber>
    </recommendedName>
    <alternativeName>
        <fullName evidence="15">Polydeoxyribonucleotide synthase [NAD(+)]</fullName>
    </alternativeName>
</protein>
<feature type="binding site" evidence="15">
    <location>
        <position position="456"/>
    </location>
    <ligand>
        <name>Zn(2+)</name>
        <dbReference type="ChEBI" id="CHEBI:29105"/>
    </ligand>
</feature>
<feature type="binding site" evidence="15">
    <location>
        <position position="137"/>
    </location>
    <ligand>
        <name>NAD(+)</name>
        <dbReference type="ChEBI" id="CHEBI:57540"/>
    </ligand>
</feature>
<dbReference type="PIRSF" id="PIRSF001604">
    <property type="entry name" value="LigA"/>
    <property type="match status" value="1"/>
</dbReference>
<dbReference type="GO" id="GO:0006260">
    <property type="term" value="P:DNA replication"/>
    <property type="evidence" value="ECO:0007669"/>
    <property type="project" value="UniProtKB-KW"/>
</dbReference>
<evidence type="ECO:0000256" key="3">
    <source>
        <dbReference type="ARBA" id="ARBA00013308"/>
    </source>
</evidence>
<dbReference type="InterPro" id="IPR001357">
    <property type="entry name" value="BRCT_dom"/>
</dbReference>
<evidence type="ECO:0000256" key="13">
    <source>
        <dbReference type="ARBA" id="ARBA00034005"/>
    </source>
</evidence>
<feature type="binding site" evidence="15">
    <location>
        <position position="337"/>
    </location>
    <ligand>
        <name>NAD(+)</name>
        <dbReference type="ChEBI" id="CHEBI:57540"/>
    </ligand>
</feature>
<dbReference type="Pfam" id="PF12826">
    <property type="entry name" value="HHH_2"/>
    <property type="match status" value="1"/>
</dbReference>
<evidence type="ECO:0000256" key="10">
    <source>
        <dbReference type="ARBA" id="ARBA00023027"/>
    </source>
</evidence>
<dbReference type="RefSeq" id="WP_090021471.1">
    <property type="nucleotide sequence ID" value="NZ_FNCE01000012.1"/>
</dbReference>
<evidence type="ECO:0000256" key="8">
    <source>
        <dbReference type="ARBA" id="ARBA00022833"/>
    </source>
</evidence>
<feature type="active site" description="N6-AMP-lysine intermediate" evidence="15">
    <location>
        <position position="139"/>
    </location>
</feature>
<dbReference type="SUPFAM" id="SSF50249">
    <property type="entry name" value="Nucleic acid-binding proteins"/>
    <property type="match status" value="1"/>
</dbReference>
<dbReference type="SUPFAM" id="SSF52113">
    <property type="entry name" value="BRCT domain"/>
    <property type="match status" value="1"/>
</dbReference>
<comment type="cofactor">
    <cofactor evidence="15">
        <name>Mg(2+)</name>
        <dbReference type="ChEBI" id="CHEBI:18420"/>
    </cofactor>
    <cofactor evidence="15">
        <name>Mn(2+)</name>
        <dbReference type="ChEBI" id="CHEBI:29035"/>
    </cofactor>
</comment>
<keyword evidence="4 15" id="KW-0436">Ligase</keyword>
<dbReference type="GO" id="GO:0003911">
    <property type="term" value="F:DNA ligase (NAD+) activity"/>
    <property type="evidence" value="ECO:0007669"/>
    <property type="project" value="UniProtKB-UniRule"/>
</dbReference>
<comment type="catalytic activity">
    <reaction evidence="13 15 16">
        <text>NAD(+) + (deoxyribonucleotide)n-3'-hydroxyl + 5'-phospho-(deoxyribonucleotide)m = (deoxyribonucleotide)n+m + AMP + beta-nicotinamide D-nucleotide.</text>
        <dbReference type="EC" id="6.5.1.2"/>
    </reaction>
</comment>
<dbReference type="Gene3D" id="2.40.50.140">
    <property type="entry name" value="Nucleic acid-binding proteins"/>
    <property type="match status" value="1"/>
</dbReference>
<evidence type="ECO:0000256" key="17">
    <source>
        <dbReference type="SAM" id="MobiDB-lite"/>
    </source>
</evidence>
<dbReference type="EMBL" id="FNCE01000012">
    <property type="protein sequence ID" value="SDG42481.1"/>
    <property type="molecule type" value="Genomic_DNA"/>
</dbReference>
<dbReference type="PROSITE" id="PS50172">
    <property type="entry name" value="BRCT"/>
    <property type="match status" value="1"/>
</dbReference>
<keyword evidence="20" id="KW-1185">Reference proteome</keyword>
<keyword evidence="6 15" id="KW-0479">Metal-binding</keyword>
<dbReference type="InterPro" id="IPR018239">
    <property type="entry name" value="DNA_ligase_AS"/>
</dbReference>
<dbReference type="InterPro" id="IPR013840">
    <property type="entry name" value="DNAligase_N"/>
</dbReference>
<evidence type="ECO:0000256" key="16">
    <source>
        <dbReference type="RuleBase" id="RU000618"/>
    </source>
</evidence>
<dbReference type="Gene3D" id="1.10.150.20">
    <property type="entry name" value="5' to 3' exonuclease, C-terminal subdomain"/>
    <property type="match status" value="2"/>
</dbReference>
<proteinExistence type="inferred from homology"/>
<keyword evidence="12 15" id="KW-0464">Manganese</keyword>
<feature type="binding site" evidence="15">
    <location>
        <position position="433"/>
    </location>
    <ligand>
        <name>Zn(2+)</name>
        <dbReference type="ChEBI" id="CHEBI:29105"/>
    </ligand>
</feature>
<feature type="binding site" evidence="15">
    <location>
        <position position="431"/>
    </location>
    <ligand>
        <name>Zn(2+)</name>
        <dbReference type="ChEBI" id="CHEBI:29105"/>
    </ligand>
</feature>
<dbReference type="Gene3D" id="6.20.10.30">
    <property type="match status" value="1"/>
</dbReference>
<dbReference type="GO" id="GO:0046872">
    <property type="term" value="F:metal ion binding"/>
    <property type="evidence" value="ECO:0007669"/>
    <property type="project" value="UniProtKB-KW"/>
</dbReference>
<evidence type="ECO:0000259" key="18">
    <source>
        <dbReference type="PROSITE" id="PS50172"/>
    </source>
</evidence>
<dbReference type="PANTHER" id="PTHR23389">
    <property type="entry name" value="CHROMOSOME TRANSMISSION FIDELITY FACTOR 18"/>
    <property type="match status" value="1"/>
</dbReference>
<dbReference type="Pfam" id="PF00533">
    <property type="entry name" value="BRCT"/>
    <property type="match status" value="1"/>
</dbReference>
<dbReference type="EC" id="6.5.1.2" evidence="2 15"/>
<dbReference type="PROSITE" id="PS01056">
    <property type="entry name" value="DNA_LIGASE_N2"/>
    <property type="match status" value="1"/>
</dbReference>
<evidence type="ECO:0000256" key="4">
    <source>
        <dbReference type="ARBA" id="ARBA00022598"/>
    </source>
</evidence>
<feature type="binding site" evidence="15">
    <location>
        <begin position="54"/>
        <end position="58"/>
    </location>
    <ligand>
        <name>NAD(+)</name>
        <dbReference type="ChEBI" id="CHEBI:57540"/>
    </ligand>
</feature>
<dbReference type="Pfam" id="PF01653">
    <property type="entry name" value="DNA_ligase_aden"/>
    <property type="match status" value="1"/>
</dbReference>
<dbReference type="FunFam" id="3.30.470.30:FF:000001">
    <property type="entry name" value="DNA ligase"/>
    <property type="match status" value="1"/>
</dbReference>
<name>A0A1G7U5E3_9PROT</name>
<keyword evidence="8 15" id="KW-0862">Zinc</keyword>
<dbReference type="Pfam" id="PF03120">
    <property type="entry name" value="OB_DNA_ligase"/>
    <property type="match status" value="1"/>
</dbReference>
<dbReference type="AlphaFoldDB" id="A0A1G7U5E3"/>
<reference evidence="19 20" key="1">
    <citation type="submission" date="2016-10" db="EMBL/GenBank/DDBJ databases">
        <authorList>
            <person name="de Groot N.N."/>
        </authorList>
    </citation>
    <scope>NUCLEOTIDE SEQUENCE [LARGE SCALE GENOMIC DNA]</scope>
    <source>
        <strain evidence="19 20">DSM 25584</strain>
    </source>
</reference>
<dbReference type="SMART" id="SM00292">
    <property type="entry name" value="BRCT"/>
    <property type="match status" value="1"/>
</dbReference>
<gene>
    <name evidence="15" type="primary">ligA</name>
    <name evidence="19" type="ORF">SAMN05216241_11213</name>
</gene>
<dbReference type="CDD" id="cd00114">
    <property type="entry name" value="LIGANc"/>
    <property type="match status" value="1"/>
</dbReference>
<dbReference type="STRING" id="1082479.SAMN05216241_11213"/>
<dbReference type="PROSITE" id="PS01055">
    <property type="entry name" value="DNA_LIGASE_N1"/>
    <property type="match status" value="1"/>
</dbReference>
<dbReference type="SMART" id="SM00532">
    <property type="entry name" value="LIGANc"/>
    <property type="match status" value="1"/>
</dbReference>
<evidence type="ECO:0000256" key="11">
    <source>
        <dbReference type="ARBA" id="ARBA00023204"/>
    </source>
</evidence>
<feature type="binding site" evidence="15">
    <location>
        <begin position="103"/>
        <end position="104"/>
    </location>
    <ligand>
        <name>NAD(+)</name>
        <dbReference type="ChEBI" id="CHEBI:57540"/>
    </ligand>
</feature>
<evidence type="ECO:0000256" key="2">
    <source>
        <dbReference type="ARBA" id="ARBA00012722"/>
    </source>
</evidence>
<dbReference type="Gene3D" id="3.40.50.10190">
    <property type="entry name" value="BRCT domain"/>
    <property type="match status" value="1"/>
</dbReference>
<dbReference type="SUPFAM" id="SSF56091">
    <property type="entry name" value="DNA ligase/mRNA capping enzyme, catalytic domain"/>
    <property type="match status" value="1"/>
</dbReference>
<dbReference type="InterPro" id="IPR033136">
    <property type="entry name" value="DNA_ligase_CS"/>
</dbReference>
<comment type="caution">
    <text evidence="15">Lacks conserved residue(s) required for the propagation of feature annotation.</text>
</comment>
<dbReference type="Proteomes" id="UP000199415">
    <property type="component" value="Unassembled WGS sequence"/>
</dbReference>
<dbReference type="Gene3D" id="1.10.287.610">
    <property type="entry name" value="Helix hairpin bin"/>
    <property type="match status" value="1"/>
</dbReference>